<gene>
    <name evidence="1" type="ORF">RPERSI_LOCUS34325</name>
</gene>
<protein>
    <submittedName>
        <fullName evidence="1">23_t:CDS:1</fullName>
    </submittedName>
</protein>
<name>A0ACA9SR25_9GLOM</name>
<evidence type="ECO:0000313" key="2">
    <source>
        <dbReference type="Proteomes" id="UP000789920"/>
    </source>
</evidence>
<sequence>MLNIIEIFKEIEEKRSKQGLGINTLKEKQITFIFDTLEKFIKKFRRGDFFSCNMTELKFIGEIFEQCIDVLTDIDGTYT</sequence>
<comment type="caution">
    <text evidence="1">The sequence shown here is derived from an EMBL/GenBank/DDBJ whole genome shotgun (WGS) entry which is preliminary data.</text>
</comment>
<organism evidence="1 2">
    <name type="scientific">Racocetra persica</name>
    <dbReference type="NCBI Taxonomy" id="160502"/>
    <lineage>
        <taxon>Eukaryota</taxon>
        <taxon>Fungi</taxon>
        <taxon>Fungi incertae sedis</taxon>
        <taxon>Mucoromycota</taxon>
        <taxon>Glomeromycotina</taxon>
        <taxon>Glomeromycetes</taxon>
        <taxon>Diversisporales</taxon>
        <taxon>Gigasporaceae</taxon>
        <taxon>Racocetra</taxon>
    </lineage>
</organism>
<dbReference type="Proteomes" id="UP000789920">
    <property type="component" value="Unassembled WGS sequence"/>
</dbReference>
<dbReference type="EMBL" id="CAJVQC010152953">
    <property type="protein sequence ID" value="CAG8846806.1"/>
    <property type="molecule type" value="Genomic_DNA"/>
</dbReference>
<keyword evidence="2" id="KW-1185">Reference proteome</keyword>
<proteinExistence type="predicted"/>
<reference evidence="1" key="1">
    <citation type="submission" date="2021-06" db="EMBL/GenBank/DDBJ databases">
        <authorList>
            <person name="Kallberg Y."/>
            <person name="Tangrot J."/>
            <person name="Rosling A."/>
        </authorList>
    </citation>
    <scope>NUCLEOTIDE SEQUENCE</scope>
    <source>
        <strain evidence="1">MA461A</strain>
    </source>
</reference>
<evidence type="ECO:0000313" key="1">
    <source>
        <dbReference type="EMBL" id="CAG8846806.1"/>
    </source>
</evidence>
<feature type="non-terminal residue" evidence="1">
    <location>
        <position position="79"/>
    </location>
</feature>
<accession>A0ACA9SR25</accession>